<organism evidence="2 3">
    <name type="scientific">Devosia crocina</name>
    <dbReference type="NCBI Taxonomy" id="429728"/>
    <lineage>
        <taxon>Bacteria</taxon>
        <taxon>Pseudomonadati</taxon>
        <taxon>Pseudomonadota</taxon>
        <taxon>Alphaproteobacteria</taxon>
        <taxon>Hyphomicrobiales</taxon>
        <taxon>Devosiaceae</taxon>
        <taxon>Devosia</taxon>
    </lineage>
</organism>
<evidence type="ECO:0000259" key="1">
    <source>
        <dbReference type="Pfam" id="PF04993"/>
    </source>
</evidence>
<dbReference type="Gene3D" id="3.30.1460.30">
    <property type="entry name" value="YgaC/TfoX-N like chaperone"/>
    <property type="match status" value="1"/>
</dbReference>
<sequence>MSMASEELSDRVRALLPPHAAIREQKMFGARAFMLNGNMLVAPTKDGSLLVRVGKDGMDEALAQPGAAVMDMGGRSMSGFILVSGDALEDDDQLAGWIGRAQRFVLTLPAK</sequence>
<dbReference type="EMBL" id="FPCK01000001">
    <property type="protein sequence ID" value="SFV30880.1"/>
    <property type="molecule type" value="Genomic_DNA"/>
</dbReference>
<protein>
    <submittedName>
        <fullName evidence="2">TfoX N-terminal domain-containing protein</fullName>
    </submittedName>
</protein>
<accession>A0A1I7N888</accession>
<feature type="domain" description="TfoX N-terminal" evidence="1">
    <location>
        <begin position="16"/>
        <end position="103"/>
    </location>
</feature>
<evidence type="ECO:0000313" key="2">
    <source>
        <dbReference type="EMBL" id="SFV30880.1"/>
    </source>
</evidence>
<gene>
    <name evidence="2" type="ORF">SAMN05216456_1160</name>
</gene>
<proteinExistence type="predicted"/>
<reference evidence="2 3" key="1">
    <citation type="submission" date="2016-10" db="EMBL/GenBank/DDBJ databases">
        <authorList>
            <person name="de Groot N.N."/>
        </authorList>
    </citation>
    <scope>NUCLEOTIDE SEQUENCE [LARGE SCALE GENOMIC DNA]</scope>
    <source>
        <strain evidence="2 3">IPL20</strain>
    </source>
</reference>
<dbReference type="Pfam" id="PF04993">
    <property type="entry name" value="TfoX_N"/>
    <property type="match status" value="1"/>
</dbReference>
<dbReference type="InterPro" id="IPR007076">
    <property type="entry name" value="TfoX_N"/>
</dbReference>
<dbReference type="SUPFAM" id="SSF159894">
    <property type="entry name" value="YgaC/TfoX-N like"/>
    <property type="match status" value="1"/>
</dbReference>
<dbReference type="AlphaFoldDB" id="A0A1I7N888"/>
<keyword evidence="3" id="KW-1185">Reference proteome</keyword>
<dbReference type="STRING" id="429728.SAMN05216456_1160"/>
<dbReference type="Proteomes" id="UP000199074">
    <property type="component" value="Unassembled WGS sequence"/>
</dbReference>
<dbReference type="RefSeq" id="WP_092422077.1">
    <property type="nucleotide sequence ID" value="NZ_FPCK01000001.1"/>
</dbReference>
<name>A0A1I7N888_9HYPH</name>
<evidence type="ECO:0000313" key="3">
    <source>
        <dbReference type="Proteomes" id="UP000199074"/>
    </source>
</evidence>